<keyword evidence="3" id="KW-0812">Transmembrane</keyword>
<accession>A0A518B3U8</accession>
<keyword evidence="5" id="KW-0472">Membrane</keyword>
<dbReference type="PIRSF" id="PIRSF018953">
    <property type="entry name" value="UCP018953"/>
    <property type="match status" value="1"/>
</dbReference>
<feature type="domain" description="FIST C-domain" evidence="7">
    <location>
        <begin position="236"/>
        <end position="376"/>
    </location>
</feature>
<evidence type="ECO:0000313" key="9">
    <source>
        <dbReference type="Proteomes" id="UP000317093"/>
    </source>
</evidence>
<dbReference type="AlphaFoldDB" id="A0A518B3U8"/>
<dbReference type="OrthoDB" id="9770435at2"/>
<dbReference type="SMART" id="SM00897">
    <property type="entry name" value="FIST"/>
    <property type="match status" value="1"/>
</dbReference>
<evidence type="ECO:0000256" key="2">
    <source>
        <dbReference type="ARBA" id="ARBA00022475"/>
    </source>
</evidence>
<proteinExistence type="predicted"/>
<organism evidence="8 9">
    <name type="scientific">Kolteria novifilia</name>
    <dbReference type="NCBI Taxonomy" id="2527975"/>
    <lineage>
        <taxon>Bacteria</taxon>
        <taxon>Pseudomonadati</taxon>
        <taxon>Planctomycetota</taxon>
        <taxon>Planctomycetia</taxon>
        <taxon>Kolteriales</taxon>
        <taxon>Kolteriaceae</taxon>
        <taxon>Kolteria</taxon>
    </lineage>
</organism>
<evidence type="ECO:0000259" key="6">
    <source>
        <dbReference type="SMART" id="SM00897"/>
    </source>
</evidence>
<evidence type="ECO:0000313" key="8">
    <source>
        <dbReference type="EMBL" id="QDU61596.1"/>
    </source>
</evidence>
<dbReference type="GO" id="GO:0005886">
    <property type="term" value="C:plasma membrane"/>
    <property type="evidence" value="ECO:0007669"/>
    <property type="project" value="UniProtKB-SubCell"/>
</dbReference>
<feature type="domain" description="FIST" evidence="6">
    <location>
        <begin position="40"/>
        <end position="235"/>
    </location>
</feature>
<dbReference type="Pfam" id="PF10442">
    <property type="entry name" value="FIST_C"/>
    <property type="match status" value="1"/>
</dbReference>
<name>A0A518B3U8_9BACT</name>
<evidence type="ECO:0000256" key="5">
    <source>
        <dbReference type="ARBA" id="ARBA00023136"/>
    </source>
</evidence>
<sequence length="397" mass="42582">MTADSSAAPPRFGEALSTNADSRSALEDVCTRACEQLEVTPDLAVVFVSHHHAGIAKTLSKEIRQRTSARVVIGCTGEAIIGEGKEVEQQPAISLWLASLPGMTVDPMHLEFAQTEDGVTFAGWPDNLPEPWPEGAVLIVLAEPFSFPADELVERLNEDRPGIPVVGGMASGANEPGRNRVYLNDQGYNEGAVAVLLHGSLNVRTVVSQGCRPIGRHFVITKSQDNVILELSGVPAMTQLQEVFQELSPEDQELAQHGLHVGRVINEYQEGFSRGDFLVRNVIGVDTESGAMAIGDFVRTGQTVQFHVRDAKTAGEDMGELLTLATAEASAALLFTCNGRGTRLFEEPDHDVGVLRTFYGDIPVGGFFAQGELGPVGGANFLHGFTASILLFEPPPE</sequence>
<keyword evidence="4" id="KW-1133">Transmembrane helix</keyword>
<dbReference type="KEGG" id="knv:Pan216_24570"/>
<dbReference type="RefSeq" id="WP_145258166.1">
    <property type="nucleotide sequence ID" value="NZ_CP036279.1"/>
</dbReference>
<dbReference type="Proteomes" id="UP000317093">
    <property type="component" value="Chromosome"/>
</dbReference>
<gene>
    <name evidence="8" type="ORF">Pan216_24570</name>
</gene>
<evidence type="ECO:0000256" key="3">
    <source>
        <dbReference type="ARBA" id="ARBA00022692"/>
    </source>
</evidence>
<protein>
    <submittedName>
        <fullName evidence="8">FIST N domain protein</fullName>
    </submittedName>
</protein>
<dbReference type="PANTHER" id="PTHR14939">
    <property type="entry name" value="F-BOX ONLY PROTEIN 22"/>
    <property type="match status" value="1"/>
</dbReference>
<dbReference type="PANTHER" id="PTHR14939:SF5">
    <property type="entry name" value="F-BOX ONLY PROTEIN 22"/>
    <property type="match status" value="1"/>
</dbReference>
<evidence type="ECO:0000256" key="1">
    <source>
        <dbReference type="ARBA" id="ARBA00004651"/>
    </source>
</evidence>
<comment type="subcellular location">
    <subcellularLocation>
        <location evidence="1">Cell membrane</location>
        <topology evidence="1">Multi-pass membrane protein</topology>
    </subcellularLocation>
</comment>
<keyword evidence="9" id="KW-1185">Reference proteome</keyword>
<evidence type="ECO:0000259" key="7">
    <source>
        <dbReference type="SMART" id="SM01204"/>
    </source>
</evidence>
<evidence type="ECO:0000256" key="4">
    <source>
        <dbReference type="ARBA" id="ARBA00022989"/>
    </source>
</evidence>
<dbReference type="Pfam" id="PF08495">
    <property type="entry name" value="FIST"/>
    <property type="match status" value="1"/>
</dbReference>
<dbReference type="InterPro" id="IPR016741">
    <property type="entry name" value="UCP018953"/>
</dbReference>
<dbReference type="InterPro" id="IPR013702">
    <property type="entry name" value="FIST_domain_N"/>
</dbReference>
<dbReference type="InterPro" id="IPR019494">
    <property type="entry name" value="FIST_C"/>
</dbReference>
<dbReference type="SMART" id="SM01204">
    <property type="entry name" value="FIST_C"/>
    <property type="match status" value="1"/>
</dbReference>
<keyword evidence="2" id="KW-1003">Cell membrane</keyword>
<reference evidence="8 9" key="1">
    <citation type="submission" date="2019-02" db="EMBL/GenBank/DDBJ databases">
        <title>Deep-cultivation of Planctomycetes and their phenomic and genomic characterization uncovers novel biology.</title>
        <authorList>
            <person name="Wiegand S."/>
            <person name="Jogler M."/>
            <person name="Boedeker C."/>
            <person name="Pinto D."/>
            <person name="Vollmers J."/>
            <person name="Rivas-Marin E."/>
            <person name="Kohn T."/>
            <person name="Peeters S.H."/>
            <person name="Heuer A."/>
            <person name="Rast P."/>
            <person name="Oberbeckmann S."/>
            <person name="Bunk B."/>
            <person name="Jeske O."/>
            <person name="Meyerdierks A."/>
            <person name="Storesund J.E."/>
            <person name="Kallscheuer N."/>
            <person name="Luecker S."/>
            <person name="Lage O.M."/>
            <person name="Pohl T."/>
            <person name="Merkel B.J."/>
            <person name="Hornburger P."/>
            <person name="Mueller R.-W."/>
            <person name="Bruemmer F."/>
            <person name="Labrenz M."/>
            <person name="Spormann A.M."/>
            <person name="Op den Camp H."/>
            <person name="Overmann J."/>
            <person name="Amann R."/>
            <person name="Jetten M.S.M."/>
            <person name="Mascher T."/>
            <person name="Medema M.H."/>
            <person name="Devos D.P."/>
            <person name="Kaster A.-K."/>
            <person name="Ovreas L."/>
            <person name="Rohde M."/>
            <person name="Galperin M.Y."/>
            <person name="Jogler C."/>
        </authorList>
    </citation>
    <scope>NUCLEOTIDE SEQUENCE [LARGE SCALE GENOMIC DNA]</scope>
    <source>
        <strain evidence="8 9">Pan216</strain>
    </source>
</reference>
<dbReference type="EMBL" id="CP036279">
    <property type="protein sequence ID" value="QDU61596.1"/>
    <property type="molecule type" value="Genomic_DNA"/>
</dbReference>